<feature type="domain" description="DNA mitochondrial polymerase exonuclease" evidence="2">
    <location>
        <begin position="211"/>
        <end position="469"/>
    </location>
</feature>
<name>A0ABQ8F3M0_9FUNG</name>
<evidence type="ECO:0000256" key="1">
    <source>
        <dbReference type="SAM" id="MobiDB-lite"/>
    </source>
</evidence>
<proteinExistence type="predicted"/>
<reference evidence="3 4" key="1">
    <citation type="submission" date="2021-02" db="EMBL/GenBank/DDBJ databases">
        <title>Variation within the Batrachochytrium salamandrivorans European outbreak.</title>
        <authorList>
            <person name="Kelly M."/>
            <person name="Pasmans F."/>
            <person name="Shea T.P."/>
            <person name="Munoz J.F."/>
            <person name="Carranza S."/>
            <person name="Cuomo C.A."/>
            <person name="Martel A."/>
        </authorList>
    </citation>
    <scope>NUCLEOTIDE SEQUENCE [LARGE SCALE GENOMIC DNA]</scope>
    <source>
        <strain evidence="3 4">AMFP18/2</strain>
    </source>
</reference>
<dbReference type="InterPro" id="IPR002297">
    <property type="entry name" value="DNA-dir_DNA_pol_A_mt"/>
</dbReference>
<evidence type="ECO:0000313" key="3">
    <source>
        <dbReference type="EMBL" id="KAH6591505.1"/>
    </source>
</evidence>
<evidence type="ECO:0000259" key="2">
    <source>
        <dbReference type="Pfam" id="PF18136"/>
    </source>
</evidence>
<protein>
    <recommendedName>
        <fullName evidence="2">DNA mitochondrial polymerase exonuclease domain-containing protein</fullName>
    </recommendedName>
</protein>
<feature type="compositionally biased region" description="Polar residues" evidence="1">
    <location>
        <begin position="104"/>
        <end position="115"/>
    </location>
</feature>
<dbReference type="InterPro" id="IPR012337">
    <property type="entry name" value="RNaseH-like_sf"/>
</dbReference>
<gene>
    <name evidence="3" type="ORF">BASA50_008681</name>
</gene>
<dbReference type="PANTHER" id="PTHR10267">
    <property type="entry name" value="DNA POLYMERASE SUBUNIT GAMMA-1"/>
    <property type="match status" value="1"/>
</dbReference>
<dbReference type="Proteomes" id="UP001648503">
    <property type="component" value="Unassembled WGS sequence"/>
</dbReference>
<feature type="region of interest" description="Disordered" evidence="1">
    <location>
        <begin position="86"/>
        <end position="131"/>
    </location>
</feature>
<keyword evidence="4" id="KW-1185">Reference proteome</keyword>
<organism evidence="3 4">
    <name type="scientific">Batrachochytrium salamandrivorans</name>
    <dbReference type="NCBI Taxonomy" id="1357716"/>
    <lineage>
        <taxon>Eukaryota</taxon>
        <taxon>Fungi</taxon>
        <taxon>Fungi incertae sedis</taxon>
        <taxon>Chytridiomycota</taxon>
        <taxon>Chytridiomycota incertae sedis</taxon>
        <taxon>Chytridiomycetes</taxon>
        <taxon>Rhizophydiales</taxon>
        <taxon>Rhizophydiales incertae sedis</taxon>
        <taxon>Batrachochytrium</taxon>
    </lineage>
</organism>
<comment type="caution">
    <text evidence="3">The sequence shown here is derived from an EMBL/GenBank/DDBJ whole genome shotgun (WGS) entry which is preliminary data.</text>
</comment>
<dbReference type="Gene3D" id="3.30.420.390">
    <property type="match status" value="2"/>
</dbReference>
<dbReference type="InterPro" id="IPR041336">
    <property type="entry name" value="DNApol_Exo"/>
</dbReference>
<dbReference type="PANTHER" id="PTHR10267:SF0">
    <property type="entry name" value="DNA POLYMERASE SUBUNIT GAMMA-1"/>
    <property type="match status" value="1"/>
</dbReference>
<accession>A0ABQ8F3M0</accession>
<dbReference type="EMBL" id="JAFCIX010000406">
    <property type="protein sequence ID" value="KAH6591505.1"/>
    <property type="molecule type" value="Genomic_DNA"/>
</dbReference>
<dbReference type="SUPFAM" id="SSF53098">
    <property type="entry name" value="Ribonuclease H-like"/>
    <property type="match status" value="1"/>
</dbReference>
<sequence>MAAAFLGRLSTDSSRHAFVPRCLATHTRLFSNPQQRSMSFTLSAFPVESEVAGPCPTINTKTDKHLDEDSMQQYVLPSSWVPVPLSATDSPLKTPSVKRRSKATPKTQKPSTPSIGTLDGHELQVPTSSHPVVPNLESITTVLIKTPSVHLLSIDSVTPKCALSEDQQPLEPTTEHSDRFFRSPTKVALAFPPMARGEPLHTEKENADSLARIISECNSLYLEQADAFMNATLPPKPNHWVQKSGWTRYNTDGSTMSVEHPTVGEPLVFDVEVMFRISAFPAMAVAVSPTAWYSWCAVPLVYKNSLRKTLDKRISLGPPGIPRVVVGHNVTYDRARIQEEYLEEPTSIAYICTMALNIALFRYNARETMVWIKLMEGKTSYALEPVPQGYWDCSGNSDKRLVTASTCNGLKHLVKLHLGETMDKSTRDLFSGHHLSSIRSPTTFQEAMRYCAEDVALTHGLYKKLFSMFRQEFPDTASFAMMLRMAPRANMQSFHIQCREFCDLLHGHSEQQLQVVADEIATQYQRCNSDAVSNSCLGQLDWTIRQHKHLGERPNWYCSFWVSAKVLMKWSSKKAATPYLLQLRWDGHEMLHSKEYGWVYYIRDDPQDLVSGKSKAAASKLDLKKLKFTTDETSDDFEPLFLADSSRIYFRVPHSDGKNARCGSPLHQGFYYAINNGRLSSGSASGQRYLELFARTLYWERIKSLYE</sequence>
<evidence type="ECO:0000313" key="4">
    <source>
        <dbReference type="Proteomes" id="UP001648503"/>
    </source>
</evidence>
<dbReference type="Pfam" id="PF18136">
    <property type="entry name" value="DNApol_Exo"/>
    <property type="match status" value="1"/>
</dbReference>